<protein>
    <submittedName>
        <fullName evidence="2">Glucose 1-dehydrogenase</fullName>
        <ecNumber evidence="2">1.1.1.47</ecNumber>
    </submittedName>
</protein>
<dbReference type="InterPro" id="IPR036291">
    <property type="entry name" value="NAD(P)-bd_dom_sf"/>
</dbReference>
<dbReference type="GO" id="GO:0047936">
    <property type="term" value="F:glucose 1-dehydrogenase [NAD(P)+] activity"/>
    <property type="evidence" value="ECO:0007669"/>
    <property type="project" value="UniProtKB-EC"/>
</dbReference>
<dbReference type="Pfam" id="PF13561">
    <property type="entry name" value="adh_short_C2"/>
    <property type="match status" value="1"/>
</dbReference>
<comment type="similarity">
    <text evidence="1">Belongs to the short-chain dehydrogenases/reductases (SDR) family.</text>
</comment>
<dbReference type="NCBIfam" id="NF005559">
    <property type="entry name" value="PRK07231.1"/>
    <property type="match status" value="1"/>
</dbReference>
<dbReference type="EC" id="1.1.1.47" evidence="2"/>
<evidence type="ECO:0000256" key="1">
    <source>
        <dbReference type="ARBA" id="ARBA00006484"/>
    </source>
</evidence>
<sequence>MADWIKRFALDGKTALVTGATKGIGLETCKVLADAGADIAAVGRDQQGLREIKAAVEAKGRRCVAIAADMATADGPAQAAKEALAAFGTVDILVNNAAIALIAPLLEATAADWDATMAVNLRAPFLLAQALAPAMIKKGAGKIINVSSQAGVIGQDSHAAYGASKGGLNTLTKVMCVEWAKHNIQVNSVCPTVILTPMGEEHWGKPERGDPMKAKIPAGRFGKPVEVADMILYLASSASNLVNGQDMLIDGGYTAI</sequence>
<dbReference type="SUPFAM" id="SSF51735">
    <property type="entry name" value="NAD(P)-binding Rossmann-fold domains"/>
    <property type="match status" value="1"/>
</dbReference>
<dbReference type="EMBL" id="JAUYVI010000007">
    <property type="protein sequence ID" value="MDQ7250335.1"/>
    <property type="molecule type" value="Genomic_DNA"/>
</dbReference>
<comment type="caution">
    <text evidence="2">The sequence shown here is derived from an EMBL/GenBank/DDBJ whole genome shotgun (WGS) entry which is preliminary data.</text>
</comment>
<dbReference type="PROSITE" id="PS00061">
    <property type="entry name" value="ADH_SHORT"/>
    <property type="match status" value="1"/>
</dbReference>
<dbReference type="InterPro" id="IPR020904">
    <property type="entry name" value="Sc_DH/Rdtase_CS"/>
</dbReference>
<gene>
    <name evidence="2" type="ORF">Q8A70_21780</name>
</gene>
<dbReference type="RefSeq" id="WP_379959476.1">
    <property type="nucleotide sequence ID" value="NZ_JAUYVI010000007.1"/>
</dbReference>
<dbReference type="PANTHER" id="PTHR42879:SF2">
    <property type="entry name" value="3-OXOACYL-[ACYL-CARRIER-PROTEIN] REDUCTASE FABG"/>
    <property type="match status" value="1"/>
</dbReference>
<name>A0ABU0YT64_9PROT</name>
<proteinExistence type="inferred from homology"/>
<reference evidence="3" key="1">
    <citation type="submission" date="2023-08" db="EMBL/GenBank/DDBJ databases">
        <title>Rhodospirillaceae gen. nov., a novel taxon isolated from the Yangtze River Yuezi River estuary sludge.</title>
        <authorList>
            <person name="Ruan L."/>
        </authorList>
    </citation>
    <scope>NUCLEOTIDE SEQUENCE [LARGE SCALE GENOMIC DNA]</scope>
    <source>
        <strain evidence="3">R-7</strain>
    </source>
</reference>
<evidence type="ECO:0000313" key="3">
    <source>
        <dbReference type="Proteomes" id="UP001230156"/>
    </source>
</evidence>
<dbReference type="Proteomes" id="UP001230156">
    <property type="component" value="Unassembled WGS sequence"/>
</dbReference>
<organism evidence="2 3">
    <name type="scientific">Dongia sedimenti</name>
    <dbReference type="NCBI Taxonomy" id="3064282"/>
    <lineage>
        <taxon>Bacteria</taxon>
        <taxon>Pseudomonadati</taxon>
        <taxon>Pseudomonadota</taxon>
        <taxon>Alphaproteobacteria</taxon>
        <taxon>Rhodospirillales</taxon>
        <taxon>Dongiaceae</taxon>
        <taxon>Dongia</taxon>
    </lineage>
</organism>
<dbReference type="PRINTS" id="PR00080">
    <property type="entry name" value="SDRFAMILY"/>
</dbReference>
<accession>A0ABU0YT64</accession>
<dbReference type="InterPro" id="IPR050259">
    <property type="entry name" value="SDR"/>
</dbReference>
<dbReference type="Gene3D" id="3.40.50.720">
    <property type="entry name" value="NAD(P)-binding Rossmann-like Domain"/>
    <property type="match status" value="1"/>
</dbReference>
<dbReference type="PRINTS" id="PR00081">
    <property type="entry name" value="GDHRDH"/>
</dbReference>
<dbReference type="PANTHER" id="PTHR42879">
    <property type="entry name" value="3-OXOACYL-(ACYL-CARRIER-PROTEIN) REDUCTASE"/>
    <property type="match status" value="1"/>
</dbReference>
<keyword evidence="2" id="KW-0560">Oxidoreductase</keyword>
<dbReference type="InterPro" id="IPR002347">
    <property type="entry name" value="SDR_fam"/>
</dbReference>
<keyword evidence="3" id="KW-1185">Reference proteome</keyword>
<evidence type="ECO:0000313" key="2">
    <source>
        <dbReference type="EMBL" id="MDQ7250335.1"/>
    </source>
</evidence>